<dbReference type="SUPFAM" id="SSF55729">
    <property type="entry name" value="Acyl-CoA N-acyltransferases (Nat)"/>
    <property type="match status" value="1"/>
</dbReference>
<feature type="domain" description="N-acetyltransferase" evidence="2">
    <location>
        <begin position="8"/>
        <end position="95"/>
    </location>
</feature>
<dbReference type="InterPro" id="IPR000182">
    <property type="entry name" value="GNAT_dom"/>
</dbReference>
<comment type="caution">
    <text evidence="3">The sequence shown here is derived from an EMBL/GenBank/DDBJ whole genome shotgun (WGS) entry which is preliminary data.</text>
</comment>
<dbReference type="OrthoDB" id="1120671at2"/>
<dbReference type="CDD" id="cd04301">
    <property type="entry name" value="NAT_SF"/>
    <property type="match status" value="1"/>
</dbReference>
<name>A0A3E1NJ54_9BACT</name>
<dbReference type="InterPro" id="IPR045057">
    <property type="entry name" value="Gcn5-rel_NAT"/>
</dbReference>
<sequence length="101" mass="11658">MPEVILQLNEAHKGAFKIEEHGHHIAEMVVAVKGQELHIYHTEVADDHQGQGLAKQLLDAMVNYARTRHLQVVPYCVYVQGQFKRNPELYADIWKRTPETE</sequence>
<dbReference type="InterPro" id="IPR031165">
    <property type="entry name" value="GNAT_YJDJ"/>
</dbReference>
<keyword evidence="4" id="KW-1185">Reference proteome</keyword>
<evidence type="ECO:0000259" key="2">
    <source>
        <dbReference type="PROSITE" id="PS51729"/>
    </source>
</evidence>
<dbReference type="PANTHER" id="PTHR31435">
    <property type="entry name" value="PROTEIN NATD1"/>
    <property type="match status" value="1"/>
</dbReference>
<dbReference type="PROSITE" id="PS51186">
    <property type="entry name" value="GNAT"/>
    <property type="match status" value="1"/>
</dbReference>
<proteinExistence type="predicted"/>
<feature type="domain" description="N-acetyltransferase" evidence="1">
    <location>
        <begin position="1"/>
        <end position="99"/>
    </location>
</feature>
<evidence type="ECO:0000313" key="3">
    <source>
        <dbReference type="EMBL" id="RFM27854.1"/>
    </source>
</evidence>
<dbReference type="RefSeq" id="WP_116847930.1">
    <property type="nucleotide sequence ID" value="NZ_QTJU01000004.1"/>
</dbReference>
<evidence type="ECO:0000259" key="1">
    <source>
        <dbReference type="PROSITE" id="PS51186"/>
    </source>
</evidence>
<protein>
    <submittedName>
        <fullName evidence="3">N-acetyltransferase</fullName>
    </submittedName>
</protein>
<dbReference type="InterPro" id="IPR016181">
    <property type="entry name" value="Acyl_CoA_acyltransferase"/>
</dbReference>
<accession>A0A3E1NJ54</accession>
<dbReference type="GO" id="GO:0016747">
    <property type="term" value="F:acyltransferase activity, transferring groups other than amino-acyl groups"/>
    <property type="evidence" value="ECO:0007669"/>
    <property type="project" value="InterPro"/>
</dbReference>
<dbReference type="Pfam" id="PF14542">
    <property type="entry name" value="Acetyltransf_CG"/>
    <property type="match status" value="1"/>
</dbReference>
<dbReference type="Proteomes" id="UP000261284">
    <property type="component" value="Unassembled WGS sequence"/>
</dbReference>
<organism evidence="3 4">
    <name type="scientific">Deminuibacter soli</name>
    <dbReference type="NCBI Taxonomy" id="2291815"/>
    <lineage>
        <taxon>Bacteria</taxon>
        <taxon>Pseudomonadati</taxon>
        <taxon>Bacteroidota</taxon>
        <taxon>Chitinophagia</taxon>
        <taxon>Chitinophagales</taxon>
        <taxon>Chitinophagaceae</taxon>
        <taxon>Deminuibacter</taxon>
    </lineage>
</organism>
<dbReference type="AlphaFoldDB" id="A0A3E1NJ54"/>
<keyword evidence="3" id="KW-0808">Transferase</keyword>
<evidence type="ECO:0000313" key="4">
    <source>
        <dbReference type="Proteomes" id="UP000261284"/>
    </source>
</evidence>
<dbReference type="PANTHER" id="PTHR31435:SF9">
    <property type="entry name" value="PROTEIN NATD1"/>
    <property type="match status" value="1"/>
</dbReference>
<gene>
    <name evidence="3" type="ORF">DXN05_14260</name>
</gene>
<dbReference type="Gene3D" id="3.40.630.30">
    <property type="match status" value="1"/>
</dbReference>
<dbReference type="EMBL" id="QTJU01000004">
    <property type="protein sequence ID" value="RFM27854.1"/>
    <property type="molecule type" value="Genomic_DNA"/>
</dbReference>
<dbReference type="PROSITE" id="PS51729">
    <property type="entry name" value="GNAT_YJDJ"/>
    <property type="match status" value="1"/>
</dbReference>
<reference evidence="3 4" key="1">
    <citation type="submission" date="2018-08" db="EMBL/GenBank/DDBJ databases">
        <title>Chitinophagaceae sp. K23C18032701, a novel bacterium isolated from forest soil.</title>
        <authorList>
            <person name="Wang C."/>
        </authorList>
    </citation>
    <scope>NUCLEOTIDE SEQUENCE [LARGE SCALE GENOMIC DNA]</scope>
    <source>
        <strain evidence="3 4">K23C18032701</strain>
    </source>
</reference>